<feature type="region of interest" description="Disordered" evidence="1">
    <location>
        <begin position="207"/>
        <end position="232"/>
    </location>
</feature>
<organism evidence="2">
    <name type="scientific">Oryza sativa subsp. japonica</name>
    <name type="common">Rice</name>
    <dbReference type="NCBI Taxonomy" id="39947"/>
    <lineage>
        <taxon>Eukaryota</taxon>
        <taxon>Viridiplantae</taxon>
        <taxon>Streptophyta</taxon>
        <taxon>Embryophyta</taxon>
        <taxon>Tracheophyta</taxon>
        <taxon>Spermatophyta</taxon>
        <taxon>Magnoliopsida</taxon>
        <taxon>Liliopsida</taxon>
        <taxon>Poales</taxon>
        <taxon>Poaceae</taxon>
        <taxon>BOP clade</taxon>
        <taxon>Oryzoideae</taxon>
        <taxon>Oryzeae</taxon>
        <taxon>Oryzinae</taxon>
        <taxon>Oryza</taxon>
        <taxon>Oryza sativa</taxon>
    </lineage>
</organism>
<feature type="region of interest" description="Disordered" evidence="1">
    <location>
        <begin position="144"/>
        <end position="192"/>
    </location>
</feature>
<reference evidence="2" key="3">
    <citation type="submission" date="2006-01" db="EMBL/GenBank/DDBJ databases">
        <authorList>
            <person name="Buell R."/>
        </authorList>
    </citation>
    <scope>NUCLEOTIDE SEQUENCE</scope>
</reference>
<sequence>MTQIFVELSKTSGSRAVRPAAALGDGGLKDDQTSRSTSVRMMVKVLSDWRELCGQTQLRQEHCQVRWISWSVIWTGQSRTQEHWDDDYHIITNGRGYSWFYFDQREGWQLGMGPHVILNHIILFLWWLSERTVGVARLLRPTARQRRDVERGGGSNGSGILLPPSRPHPPPEQAPPPLSRSPGQGEAAAAAATAAKAAGCGTMPRWPGSSATAGSHRCRASPCRTSSSGFPSVASMSTFLPPAPSTSMSASCSSTGLAHGEGGGRRSAGVFDLRAAATVGKEVDVAALLHVLPLSPPPPLPPEQTELVDPPAHEIPRSGRPLLGLFLLVGSIWSSSTPNPLTECRN</sequence>
<feature type="compositionally biased region" description="Pro residues" evidence="1">
    <location>
        <begin position="164"/>
        <end position="179"/>
    </location>
</feature>
<dbReference type="AlphaFoldDB" id="Q2QRG0"/>
<feature type="compositionally biased region" description="Polar residues" evidence="1">
    <location>
        <begin position="223"/>
        <end position="232"/>
    </location>
</feature>
<protein>
    <submittedName>
        <fullName evidence="2">Uncharacterized protein</fullName>
    </submittedName>
</protein>
<evidence type="ECO:0000313" key="2">
    <source>
        <dbReference type="EMBL" id="ABA98132.1"/>
    </source>
</evidence>
<reference evidence="2" key="1">
    <citation type="journal article" date="2005" name="BMC Biol.">
        <title>The sequence of rice chromosomes 11 and 12, rich in disease resistance genes and recent gene duplications.</title>
        <authorList>
            <consortium name="The rice chromosomes 11 and 12 sequencing consortia"/>
        </authorList>
    </citation>
    <scope>NUCLEOTIDE SEQUENCE [LARGE SCALE GENOMIC DNA]</scope>
</reference>
<proteinExistence type="predicted"/>
<evidence type="ECO:0000256" key="1">
    <source>
        <dbReference type="SAM" id="MobiDB-lite"/>
    </source>
</evidence>
<accession>Q2QRG0</accession>
<dbReference type="EMBL" id="DP000011">
    <property type="protein sequence ID" value="ABA98132.1"/>
    <property type="molecule type" value="Genomic_DNA"/>
</dbReference>
<reference evidence="2" key="2">
    <citation type="submission" date="2005-04" db="EMBL/GenBank/DDBJ databases">
        <authorList>
            <person name="Buell C.R."/>
            <person name="Wing R.A."/>
            <person name="McCombie W.A."/>
            <person name="Ouyang S."/>
        </authorList>
    </citation>
    <scope>NUCLEOTIDE SEQUENCE</scope>
</reference>
<gene>
    <name evidence="2" type="ordered locus">LOC_Os12g27690</name>
</gene>
<name>Q2QRG0_ORYSJ</name>